<evidence type="ECO:0000259" key="10">
    <source>
        <dbReference type="PROSITE" id="PS50109"/>
    </source>
</evidence>
<feature type="domain" description="Histidine kinase" evidence="10">
    <location>
        <begin position="428"/>
        <end position="643"/>
    </location>
</feature>
<evidence type="ECO:0000259" key="13">
    <source>
        <dbReference type="PROSITE" id="PS50113"/>
    </source>
</evidence>
<dbReference type="PROSITE" id="PS50109">
    <property type="entry name" value="HIS_KIN"/>
    <property type="match status" value="1"/>
</dbReference>
<feature type="domain" description="PAC" evidence="13">
    <location>
        <begin position="237"/>
        <end position="288"/>
    </location>
</feature>
<dbReference type="PANTHER" id="PTHR43065:SF42">
    <property type="entry name" value="TWO-COMPONENT SENSOR PPRA"/>
    <property type="match status" value="1"/>
</dbReference>
<keyword evidence="15" id="KW-1185">Reference proteome</keyword>
<dbReference type="RefSeq" id="WP_111730010.1">
    <property type="nucleotide sequence ID" value="NZ_QHKO01000004.1"/>
</dbReference>
<accession>A0A328C799</accession>
<evidence type="ECO:0000313" key="14">
    <source>
        <dbReference type="EMBL" id="RAL22438.1"/>
    </source>
</evidence>
<keyword evidence="3 9" id="KW-0597">Phosphoprotein</keyword>
<dbReference type="InterPro" id="IPR005467">
    <property type="entry name" value="His_kinase_dom"/>
</dbReference>
<comment type="catalytic activity">
    <reaction evidence="1">
        <text>ATP + protein L-histidine = ADP + protein N-phospho-L-histidine.</text>
        <dbReference type="EC" id="2.7.13.3"/>
    </reaction>
</comment>
<dbReference type="EMBL" id="QHKO01000004">
    <property type="protein sequence ID" value="RAL22438.1"/>
    <property type="molecule type" value="Genomic_DNA"/>
</dbReference>
<dbReference type="InterPro" id="IPR036890">
    <property type="entry name" value="HATPase_C_sf"/>
</dbReference>
<evidence type="ECO:0000256" key="7">
    <source>
        <dbReference type="ARBA" id="ARBA00022840"/>
    </source>
</evidence>
<dbReference type="InterPro" id="IPR001789">
    <property type="entry name" value="Sig_transdc_resp-reg_receiver"/>
</dbReference>
<dbReference type="SUPFAM" id="SSF55874">
    <property type="entry name" value="ATPase domain of HSP90 chaperone/DNA topoisomerase II/histidine kinase"/>
    <property type="match status" value="1"/>
</dbReference>
<keyword evidence="7" id="KW-0067">ATP-binding</keyword>
<dbReference type="Pfam" id="PF00072">
    <property type="entry name" value="Response_reg"/>
    <property type="match status" value="1"/>
</dbReference>
<keyword evidence="8" id="KW-0902">Two-component regulatory system</keyword>
<comment type="caution">
    <text evidence="14">The sequence shown here is derived from an EMBL/GenBank/DDBJ whole genome shotgun (WGS) entry which is preliminary data.</text>
</comment>
<dbReference type="PANTHER" id="PTHR43065">
    <property type="entry name" value="SENSOR HISTIDINE KINASE"/>
    <property type="match status" value="1"/>
</dbReference>
<dbReference type="GO" id="GO:0000155">
    <property type="term" value="F:phosphorelay sensor kinase activity"/>
    <property type="evidence" value="ECO:0007669"/>
    <property type="project" value="InterPro"/>
</dbReference>
<feature type="domain" description="PAC" evidence="13">
    <location>
        <begin position="365"/>
        <end position="415"/>
    </location>
</feature>
<dbReference type="OrthoDB" id="5487456at2"/>
<dbReference type="EC" id="2.7.13.3" evidence="2"/>
<dbReference type="PRINTS" id="PR00344">
    <property type="entry name" value="BCTRLSENSOR"/>
</dbReference>
<dbReference type="SMART" id="SM00388">
    <property type="entry name" value="HisKA"/>
    <property type="match status" value="1"/>
</dbReference>
<reference evidence="14 15" key="1">
    <citation type="submission" date="2018-05" db="EMBL/GenBank/DDBJ databases">
        <title>Lujinxingia marina gen. nov. sp. nov., a new facultative anaerobic member of the class Deltaproteobacteria, and proposal of Lujinxingaceae fam. nov.</title>
        <authorList>
            <person name="Li C.-M."/>
        </authorList>
    </citation>
    <scope>NUCLEOTIDE SEQUENCE [LARGE SCALE GENOMIC DNA]</scope>
    <source>
        <strain evidence="14 15">B210</strain>
    </source>
</reference>
<gene>
    <name evidence="14" type="ORF">DL240_11365</name>
</gene>
<dbReference type="PROSITE" id="PS50112">
    <property type="entry name" value="PAS"/>
    <property type="match status" value="1"/>
</dbReference>
<dbReference type="Pfam" id="PF02518">
    <property type="entry name" value="HATPase_c"/>
    <property type="match status" value="1"/>
</dbReference>
<sequence>MSPRPERYWQRRPLSSRGFALMTQPSFFLNVAELLLQFRVRRSEVGDGEEHWLRHRVFEALEELLAVIVGGGAPDVVLVRADDPELATEAVRALRAALKGQPTRIWVYGAREQVLEEAFWRPVYEAGADDVFSWRPELASERLKLRLHALARRLDRRSDVDHAMELVRKTIDVLPHAVFIRDASGRMVFCNDFVSTFVGLSEQELLGTGVSEVVIGPEDFRHQEQGFLAVLQSGVPLAREEEWIRADGESRWFQVTRVRIEGSDGRLYVVGLASDITRVRTLAEQIHERDQVLAQINEHMPAIVFQLERRADRSFEVPYLRVGQLPGFEKLRELSETPERALLRVVSEDLARLEAEDNDRPGDLWRGKFRMIDDEGCVRWMSGHASAKQGPEGLRWYGVLSDITERELMEERLAMADRLASLGTLSSGLAHEINNPLTVVTSNLDVLLRGAGQEVSPELQKEMLASAREGATRIGAVVDRLRGVNWSGGSEAPANDLRAIVDTAVRLVRQERSFKADVRVAAGARLWVDGAAGSLVQALVNVLTNSAEAVEGLSEERQVVEIVLAEEAGGRAVVTVRDRGTGMGEGVRKRAREPFFTTREVGEGSGLGLYSSHAIAEALGGELTLLSQEGVGTTVRIVLPAEGRQEEGGEAVSPERRRSVLVIDDELAIVEVIARLLKQEFDVFLATSAQEALERLDEGERFDAIISDLMMPQMSGMALLEVMQERYPEQALRMGFISGGLYTEEAQGFVEERPERLLIKPFDARQLRALVEGVARQGEGGSEMGGTRRGSAGGA</sequence>
<dbReference type="Gene3D" id="1.10.287.130">
    <property type="match status" value="1"/>
</dbReference>
<dbReference type="InterPro" id="IPR004358">
    <property type="entry name" value="Sig_transdc_His_kin-like_C"/>
</dbReference>
<dbReference type="SMART" id="SM00387">
    <property type="entry name" value="HATPase_c"/>
    <property type="match status" value="1"/>
</dbReference>
<feature type="domain" description="PAS" evidence="12">
    <location>
        <begin position="163"/>
        <end position="234"/>
    </location>
</feature>
<dbReference type="NCBIfam" id="TIGR00229">
    <property type="entry name" value="sensory_box"/>
    <property type="match status" value="1"/>
</dbReference>
<name>A0A328C799_9DELT</name>
<proteinExistence type="predicted"/>
<dbReference type="InterPro" id="IPR036097">
    <property type="entry name" value="HisK_dim/P_sf"/>
</dbReference>
<keyword evidence="6" id="KW-0418">Kinase</keyword>
<dbReference type="Pfam" id="PF00512">
    <property type="entry name" value="HisKA"/>
    <property type="match status" value="1"/>
</dbReference>
<keyword evidence="4" id="KW-0808">Transferase</keyword>
<dbReference type="SUPFAM" id="SSF52172">
    <property type="entry name" value="CheY-like"/>
    <property type="match status" value="1"/>
</dbReference>
<dbReference type="GO" id="GO:0006355">
    <property type="term" value="P:regulation of DNA-templated transcription"/>
    <property type="evidence" value="ECO:0007669"/>
    <property type="project" value="InterPro"/>
</dbReference>
<evidence type="ECO:0000259" key="11">
    <source>
        <dbReference type="PROSITE" id="PS50110"/>
    </source>
</evidence>
<dbReference type="SMART" id="SM00448">
    <property type="entry name" value="REC"/>
    <property type="match status" value="1"/>
</dbReference>
<evidence type="ECO:0000256" key="6">
    <source>
        <dbReference type="ARBA" id="ARBA00022777"/>
    </source>
</evidence>
<evidence type="ECO:0000256" key="5">
    <source>
        <dbReference type="ARBA" id="ARBA00022741"/>
    </source>
</evidence>
<dbReference type="PROSITE" id="PS50113">
    <property type="entry name" value="PAC"/>
    <property type="match status" value="2"/>
</dbReference>
<evidence type="ECO:0000256" key="4">
    <source>
        <dbReference type="ARBA" id="ARBA00022679"/>
    </source>
</evidence>
<evidence type="ECO:0000256" key="3">
    <source>
        <dbReference type="ARBA" id="ARBA00022553"/>
    </source>
</evidence>
<feature type="modified residue" description="4-aspartylphosphate" evidence="9">
    <location>
        <position position="708"/>
    </location>
</feature>
<dbReference type="InterPro" id="IPR011006">
    <property type="entry name" value="CheY-like_superfamily"/>
</dbReference>
<evidence type="ECO:0000256" key="9">
    <source>
        <dbReference type="PROSITE-ProRule" id="PRU00169"/>
    </source>
</evidence>
<evidence type="ECO:0000259" key="12">
    <source>
        <dbReference type="PROSITE" id="PS50112"/>
    </source>
</evidence>
<dbReference type="InterPro" id="IPR000014">
    <property type="entry name" value="PAS"/>
</dbReference>
<evidence type="ECO:0000256" key="8">
    <source>
        <dbReference type="ARBA" id="ARBA00023012"/>
    </source>
</evidence>
<dbReference type="CDD" id="cd00130">
    <property type="entry name" value="PAS"/>
    <property type="match status" value="1"/>
</dbReference>
<dbReference type="Gene3D" id="3.40.50.2300">
    <property type="match status" value="1"/>
</dbReference>
<keyword evidence="5" id="KW-0547">Nucleotide-binding</keyword>
<dbReference type="Gene3D" id="3.30.450.20">
    <property type="entry name" value="PAS domain"/>
    <property type="match status" value="2"/>
</dbReference>
<dbReference type="InterPro" id="IPR035965">
    <property type="entry name" value="PAS-like_dom_sf"/>
</dbReference>
<dbReference type="InterPro" id="IPR013767">
    <property type="entry name" value="PAS_fold"/>
</dbReference>
<protein>
    <recommendedName>
        <fullName evidence="2">histidine kinase</fullName>
        <ecNumber evidence="2">2.7.13.3</ecNumber>
    </recommendedName>
</protein>
<dbReference type="AlphaFoldDB" id="A0A328C799"/>
<dbReference type="GO" id="GO:0005524">
    <property type="term" value="F:ATP binding"/>
    <property type="evidence" value="ECO:0007669"/>
    <property type="project" value="UniProtKB-KW"/>
</dbReference>
<organism evidence="14 15">
    <name type="scientific">Lujinxingia litoralis</name>
    <dbReference type="NCBI Taxonomy" id="2211119"/>
    <lineage>
        <taxon>Bacteria</taxon>
        <taxon>Deltaproteobacteria</taxon>
        <taxon>Bradymonadales</taxon>
        <taxon>Lujinxingiaceae</taxon>
        <taxon>Lujinxingia</taxon>
    </lineage>
</organism>
<dbReference type="InterPro" id="IPR003594">
    <property type="entry name" value="HATPase_dom"/>
</dbReference>
<evidence type="ECO:0000256" key="2">
    <source>
        <dbReference type="ARBA" id="ARBA00012438"/>
    </source>
</evidence>
<dbReference type="SUPFAM" id="SSF55785">
    <property type="entry name" value="PYP-like sensor domain (PAS domain)"/>
    <property type="match status" value="2"/>
</dbReference>
<dbReference type="PROSITE" id="PS50110">
    <property type="entry name" value="RESPONSE_REGULATORY"/>
    <property type="match status" value="1"/>
</dbReference>
<evidence type="ECO:0000256" key="1">
    <source>
        <dbReference type="ARBA" id="ARBA00000085"/>
    </source>
</evidence>
<dbReference type="InterPro" id="IPR003661">
    <property type="entry name" value="HisK_dim/P_dom"/>
</dbReference>
<dbReference type="Pfam" id="PF00989">
    <property type="entry name" value="PAS"/>
    <property type="match status" value="1"/>
</dbReference>
<dbReference type="SMART" id="SM00091">
    <property type="entry name" value="PAS"/>
    <property type="match status" value="1"/>
</dbReference>
<feature type="domain" description="Response regulatory" evidence="11">
    <location>
        <begin position="659"/>
        <end position="775"/>
    </location>
</feature>
<evidence type="ECO:0000313" key="15">
    <source>
        <dbReference type="Proteomes" id="UP000249169"/>
    </source>
</evidence>
<dbReference type="InterPro" id="IPR000700">
    <property type="entry name" value="PAS-assoc_C"/>
</dbReference>
<dbReference type="CDD" id="cd00082">
    <property type="entry name" value="HisKA"/>
    <property type="match status" value="1"/>
</dbReference>
<dbReference type="Proteomes" id="UP000249169">
    <property type="component" value="Unassembled WGS sequence"/>
</dbReference>
<dbReference type="SUPFAM" id="SSF47384">
    <property type="entry name" value="Homodimeric domain of signal transducing histidine kinase"/>
    <property type="match status" value="1"/>
</dbReference>
<dbReference type="Gene3D" id="3.30.565.10">
    <property type="entry name" value="Histidine kinase-like ATPase, C-terminal domain"/>
    <property type="match status" value="1"/>
</dbReference>